<dbReference type="PROSITE" id="PS50330">
    <property type="entry name" value="UIM"/>
    <property type="match status" value="1"/>
</dbReference>
<dbReference type="AlphaFoldDB" id="A0A8S9YIG8"/>
<dbReference type="OrthoDB" id="10387249at2759"/>
<gene>
    <name evidence="2" type="ORF">EG68_11074</name>
</gene>
<evidence type="ECO:0000313" key="2">
    <source>
        <dbReference type="EMBL" id="KAF7233625.1"/>
    </source>
</evidence>
<comment type="caution">
    <text evidence="2">The sequence shown here is derived from an EMBL/GenBank/DDBJ whole genome shotgun (WGS) entry which is preliminary data.</text>
</comment>
<name>A0A8S9YIG8_9TREM</name>
<protein>
    <submittedName>
        <fullName evidence="2">Uncharacterized protein</fullName>
    </submittedName>
</protein>
<feature type="region of interest" description="Disordered" evidence="1">
    <location>
        <begin position="105"/>
        <end position="145"/>
    </location>
</feature>
<evidence type="ECO:0000256" key="1">
    <source>
        <dbReference type="SAM" id="MobiDB-lite"/>
    </source>
</evidence>
<dbReference type="EMBL" id="JTDE01020927">
    <property type="protein sequence ID" value="KAF7233625.1"/>
    <property type="molecule type" value="Genomic_DNA"/>
</dbReference>
<feature type="region of interest" description="Disordered" evidence="1">
    <location>
        <begin position="23"/>
        <end position="53"/>
    </location>
</feature>
<evidence type="ECO:0000313" key="3">
    <source>
        <dbReference type="Proteomes" id="UP000822476"/>
    </source>
</evidence>
<organism evidence="2 3">
    <name type="scientific">Paragonimus skrjabini miyazakii</name>
    <dbReference type="NCBI Taxonomy" id="59628"/>
    <lineage>
        <taxon>Eukaryota</taxon>
        <taxon>Metazoa</taxon>
        <taxon>Spiralia</taxon>
        <taxon>Lophotrochozoa</taxon>
        <taxon>Platyhelminthes</taxon>
        <taxon>Trematoda</taxon>
        <taxon>Digenea</taxon>
        <taxon>Plagiorchiida</taxon>
        <taxon>Troglotremata</taxon>
        <taxon>Troglotrematidae</taxon>
        <taxon>Paragonimus</taxon>
    </lineage>
</organism>
<reference evidence="2" key="1">
    <citation type="submission" date="2019-07" db="EMBL/GenBank/DDBJ databases">
        <title>Annotation for the trematode Paragonimus miyazaki's.</title>
        <authorList>
            <person name="Choi Y.-J."/>
        </authorList>
    </citation>
    <scope>NUCLEOTIDE SEQUENCE</scope>
    <source>
        <strain evidence="2">Japan</strain>
    </source>
</reference>
<keyword evidence="3" id="KW-1185">Reference proteome</keyword>
<sequence length="263" mass="27847">MDFALPRLAIKDDPFGTTNLFSTSDPFKGLDPFGTDPFASTADKSGGPPSDIVSAFDPFVTSVNRAAPTQNSLSGADFDSVFGPANATANPGDLFEADPFSSLEQAATAGKKSPPPRPKTRPGAGKGSRERKSIGDAPTLTSTTLQTLGSLPDFSASLAGSKFRTNGNSISPVNVHKSNMFSRSKGGGDLLAGRNNHAMHRTSLNKGDKMTNWAPSGLSEEEQLSIATRESQRLARMEERARRQEEADLELALQLSKMDAALS</sequence>
<dbReference type="Proteomes" id="UP000822476">
    <property type="component" value="Unassembled WGS sequence"/>
</dbReference>
<accession>A0A8S9YIG8</accession>
<proteinExistence type="predicted"/>
<dbReference type="InterPro" id="IPR003903">
    <property type="entry name" value="UIM_dom"/>
</dbReference>